<feature type="region of interest" description="Disordered" evidence="10">
    <location>
        <begin position="142"/>
        <end position="164"/>
    </location>
</feature>
<evidence type="ECO:0000256" key="2">
    <source>
        <dbReference type="ARBA" id="ARBA00022723"/>
    </source>
</evidence>
<evidence type="ECO:0000256" key="1">
    <source>
        <dbReference type="ARBA" id="ARBA00022490"/>
    </source>
</evidence>
<evidence type="ECO:0000256" key="8">
    <source>
        <dbReference type="PIRSR" id="PIRSR006809-2"/>
    </source>
</evidence>
<feature type="coiled-coil region" evidence="9">
    <location>
        <begin position="169"/>
        <end position="196"/>
    </location>
</feature>
<keyword evidence="4 8" id="KW-0460">Magnesium</keyword>
<dbReference type="PANTHER" id="PTHR10229">
    <property type="entry name" value="GTP-BINDING PROTEIN HFLX"/>
    <property type="match status" value="1"/>
</dbReference>
<dbReference type="InterPro" id="IPR006073">
    <property type="entry name" value="GTP-bd"/>
</dbReference>
<evidence type="ECO:0000256" key="3">
    <source>
        <dbReference type="ARBA" id="ARBA00022741"/>
    </source>
</evidence>
<feature type="binding site" evidence="8">
    <location>
        <position position="216"/>
    </location>
    <ligand>
        <name>Mg(2+)</name>
        <dbReference type="ChEBI" id="CHEBI:18420"/>
    </ligand>
</feature>
<name>A0A0R1VUG5_9LACO</name>
<dbReference type="Proteomes" id="UP000051315">
    <property type="component" value="Unassembled WGS sequence"/>
</dbReference>
<comment type="similarity">
    <text evidence="6">Belongs to the TRAFAC class OBG-HflX-like GTPase superfamily. HflX GTPase family.</text>
</comment>
<dbReference type="GO" id="GO:0043022">
    <property type="term" value="F:ribosome binding"/>
    <property type="evidence" value="ECO:0007669"/>
    <property type="project" value="TreeGrafter"/>
</dbReference>
<keyword evidence="3 6" id="KW-0547">Nucleotide-binding</keyword>
<dbReference type="PIRSF" id="PIRSF006809">
    <property type="entry name" value="GTP-binding_hflX_prd"/>
    <property type="match status" value="1"/>
</dbReference>
<dbReference type="InterPro" id="IPR030394">
    <property type="entry name" value="G_HFLX_dom"/>
</dbReference>
<comment type="subcellular location">
    <subcellularLocation>
        <location evidence="6">Cytoplasm</location>
    </subcellularLocation>
    <text evidence="6">May associate with membranes.</text>
</comment>
<keyword evidence="1 6" id="KW-0963">Cytoplasm</keyword>
<gene>
    <name evidence="6" type="primary">hflX</name>
    <name evidence="12" type="ORF">FC15_GL001713</name>
</gene>
<dbReference type="RefSeq" id="WP_057824747.1">
    <property type="nucleotide sequence ID" value="NZ_AZFX01000059.1"/>
</dbReference>
<dbReference type="NCBIfam" id="TIGR03156">
    <property type="entry name" value="GTP_HflX"/>
    <property type="match status" value="1"/>
</dbReference>
<dbReference type="EMBL" id="AZFX01000059">
    <property type="protein sequence ID" value="KRM09069.1"/>
    <property type="molecule type" value="Genomic_DNA"/>
</dbReference>
<keyword evidence="13" id="KW-1185">Reference proteome</keyword>
<feature type="binding site" evidence="7">
    <location>
        <begin position="331"/>
        <end position="334"/>
    </location>
    <ligand>
        <name>GTP</name>
        <dbReference type="ChEBI" id="CHEBI:37565"/>
    </ligand>
</feature>
<evidence type="ECO:0000313" key="12">
    <source>
        <dbReference type="EMBL" id="KRM09069.1"/>
    </source>
</evidence>
<evidence type="ECO:0000256" key="10">
    <source>
        <dbReference type="SAM" id="MobiDB-lite"/>
    </source>
</evidence>
<evidence type="ECO:0000256" key="6">
    <source>
        <dbReference type="HAMAP-Rule" id="MF_00900"/>
    </source>
</evidence>
<comment type="cofactor">
    <cofactor evidence="8">
        <name>Mg(2+)</name>
        <dbReference type="ChEBI" id="CHEBI:18420"/>
    </cofactor>
</comment>
<feature type="binding site" evidence="7">
    <location>
        <begin position="243"/>
        <end position="247"/>
    </location>
    <ligand>
        <name>GTP</name>
        <dbReference type="ChEBI" id="CHEBI:37565"/>
    </ligand>
</feature>
<dbReference type="InterPro" id="IPR016496">
    <property type="entry name" value="GTPase_HflX"/>
</dbReference>
<feature type="binding site" evidence="7">
    <location>
        <begin position="352"/>
        <end position="354"/>
    </location>
    <ligand>
        <name>GTP</name>
        <dbReference type="ChEBI" id="CHEBI:37565"/>
    </ligand>
</feature>
<dbReference type="GO" id="GO:0005525">
    <property type="term" value="F:GTP binding"/>
    <property type="evidence" value="ECO:0007669"/>
    <property type="project" value="UniProtKB-UniRule"/>
</dbReference>
<feature type="binding site" evidence="8">
    <location>
        <position position="245"/>
    </location>
    <ligand>
        <name>Mg(2+)</name>
        <dbReference type="ChEBI" id="CHEBI:18420"/>
    </ligand>
</feature>
<dbReference type="GO" id="GO:0005737">
    <property type="term" value="C:cytoplasm"/>
    <property type="evidence" value="ECO:0007669"/>
    <property type="project" value="UniProtKB-SubCell"/>
</dbReference>
<dbReference type="InterPro" id="IPR025121">
    <property type="entry name" value="GTPase_HflX_N"/>
</dbReference>
<evidence type="ECO:0000259" key="11">
    <source>
        <dbReference type="PROSITE" id="PS51705"/>
    </source>
</evidence>
<accession>A0A0R1VUG5</accession>
<dbReference type="Pfam" id="PF01926">
    <property type="entry name" value="MMR_HSR1"/>
    <property type="match status" value="1"/>
</dbReference>
<dbReference type="STRING" id="1423735.FC15_GL001713"/>
<dbReference type="PATRIC" id="fig|1423735.3.peg.1781"/>
<protein>
    <recommendedName>
        <fullName evidence="6">GTPase HflX</fullName>
    </recommendedName>
    <alternativeName>
        <fullName evidence="6">GTP-binding protein HflX</fullName>
    </alternativeName>
</protein>
<keyword evidence="5 6" id="KW-0342">GTP-binding</keyword>
<dbReference type="SUPFAM" id="SSF52540">
    <property type="entry name" value="P-loop containing nucleoside triphosphate hydrolases"/>
    <property type="match status" value="1"/>
</dbReference>
<comment type="function">
    <text evidence="6">GTPase that associates with the 50S ribosomal subunit and may have a role during protein synthesis or ribosome biogenesis.</text>
</comment>
<comment type="subunit">
    <text evidence="6">Monomer. Associates with the 50S ribosomal subunit.</text>
</comment>
<proteinExistence type="inferred from homology"/>
<keyword evidence="9" id="KW-0175">Coiled coil</keyword>
<evidence type="ECO:0000256" key="5">
    <source>
        <dbReference type="ARBA" id="ARBA00023134"/>
    </source>
</evidence>
<dbReference type="Gene3D" id="6.10.250.2860">
    <property type="match status" value="1"/>
</dbReference>
<dbReference type="AlphaFoldDB" id="A0A0R1VUG5"/>
<evidence type="ECO:0000256" key="9">
    <source>
        <dbReference type="SAM" id="Coils"/>
    </source>
</evidence>
<dbReference type="Pfam" id="PF16360">
    <property type="entry name" value="GTP-bdg_M"/>
    <property type="match status" value="1"/>
</dbReference>
<dbReference type="PROSITE" id="PS51705">
    <property type="entry name" value="G_HFLX"/>
    <property type="match status" value="1"/>
</dbReference>
<feature type="domain" description="Hflx-type G" evidence="11">
    <location>
        <begin position="203"/>
        <end position="374"/>
    </location>
</feature>
<dbReference type="PRINTS" id="PR00326">
    <property type="entry name" value="GTP1OBG"/>
</dbReference>
<dbReference type="InterPro" id="IPR032305">
    <property type="entry name" value="GTP-bd_M"/>
</dbReference>
<dbReference type="Gene3D" id="3.40.50.11060">
    <property type="entry name" value="GTPase HflX, N-terminal domain"/>
    <property type="match status" value="1"/>
</dbReference>
<dbReference type="GO" id="GO:0046872">
    <property type="term" value="F:metal ion binding"/>
    <property type="evidence" value="ECO:0007669"/>
    <property type="project" value="UniProtKB-KW"/>
</dbReference>
<dbReference type="InterPro" id="IPR042108">
    <property type="entry name" value="GTPase_HflX_N_sf"/>
</dbReference>
<evidence type="ECO:0000313" key="13">
    <source>
        <dbReference type="Proteomes" id="UP000051315"/>
    </source>
</evidence>
<evidence type="ECO:0000256" key="4">
    <source>
        <dbReference type="ARBA" id="ARBA00022842"/>
    </source>
</evidence>
<dbReference type="Pfam" id="PF13167">
    <property type="entry name" value="GTP-bdg_N"/>
    <property type="match status" value="1"/>
</dbReference>
<dbReference type="Gene3D" id="3.40.50.300">
    <property type="entry name" value="P-loop containing nucleotide triphosphate hydrolases"/>
    <property type="match status" value="1"/>
</dbReference>
<evidence type="ECO:0000256" key="7">
    <source>
        <dbReference type="PIRSR" id="PIRSR006809-1"/>
    </source>
</evidence>
<dbReference type="PANTHER" id="PTHR10229:SF4">
    <property type="entry name" value="GTPASE HFLX"/>
    <property type="match status" value="1"/>
</dbReference>
<organism evidence="12 13">
    <name type="scientific">Lapidilactobacillus concavus DSM 17758</name>
    <dbReference type="NCBI Taxonomy" id="1423735"/>
    <lineage>
        <taxon>Bacteria</taxon>
        <taxon>Bacillati</taxon>
        <taxon>Bacillota</taxon>
        <taxon>Bacilli</taxon>
        <taxon>Lactobacillales</taxon>
        <taxon>Lactobacillaceae</taxon>
        <taxon>Lapidilactobacillus</taxon>
    </lineage>
</organism>
<dbReference type="FunFam" id="3.40.50.11060:FF:000001">
    <property type="entry name" value="GTPase HflX"/>
    <property type="match status" value="1"/>
</dbReference>
<dbReference type="GO" id="GO:0003924">
    <property type="term" value="F:GTPase activity"/>
    <property type="evidence" value="ECO:0007669"/>
    <property type="project" value="UniProtKB-UniRule"/>
</dbReference>
<reference evidence="12 13" key="1">
    <citation type="journal article" date="2015" name="Genome Announc.">
        <title>Expanding the biotechnology potential of lactobacilli through comparative genomics of 213 strains and associated genera.</title>
        <authorList>
            <person name="Sun Z."/>
            <person name="Harris H.M."/>
            <person name="McCann A."/>
            <person name="Guo C."/>
            <person name="Argimon S."/>
            <person name="Zhang W."/>
            <person name="Yang X."/>
            <person name="Jeffery I.B."/>
            <person name="Cooney J.C."/>
            <person name="Kagawa T.F."/>
            <person name="Liu W."/>
            <person name="Song Y."/>
            <person name="Salvetti E."/>
            <person name="Wrobel A."/>
            <person name="Rasinkangas P."/>
            <person name="Parkhill J."/>
            <person name="Rea M.C."/>
            <person name="O'Sullivan O."/>
            <person name="Ritari J."/>
            <person name="Douillard F.P."/>
            <person name="Paul Ross R."/>
            <person name="Yang R."/>
            <person name="Briner A.E."/>
            <person name="Felis G.E."/>
            <person name="de Vos W.M."/>
            <person name="Barrangou R."/>
            <person name="Klaenhammer T.R."/>
            <person name="Caufield P.W."/>
            <person name="Cui Y."/>
            <person name="Zhang H."/>
            <person name="O'Toole P.W."/>
        </authorList>
    </citation>
    <scope>NUCLEOTIDE SEQUENCE [LARGE SCALE GENOMIC DNA]</scope>
    <source>
        <strain evidence="12 13">DSM 17758</strain>
    </source>
</reference>
<sequence length="431" mass="48479">MTEIINLQPEKERVIIGGLSHKTANFDYTMNELKELARADNMEVVDRVVQNLDKMEAATYFGKGKVVEIAELAAGLDVKVLVINDELSPSQIANLEKQTKMRIIDRTELILEIFADRAKTREAKTQVEIAKLQYELPRVHPSANSLDQQHGGGGLANRGSGETQMELDKRVIRKRISELKQNLLTLEKSAETQRERRQQSGLPKVALVGYTNAGKSTTMNQLLAAFDQLDADKKQVFEKDMLFATLDTSVRTIQLPNKQKFLLSDTVGFVSHLPHNLVASFKSTLAEAADADLLIHVVDYSDPHYREMMETTTQTLQEIGITNLPTIIAFNKADLRADTNYPEVVGNDLIYSAKDPASIEKLAELIKKRIFADYQSVELLIPFADARVLADLEAHTNVFEKDYTEAGTRVKVVLDPVRHNKYQKFVLKEKV</sequence>
<keyword evidence="2 8" id="KW-0479">Metal-binding</keyword>
<feature type="binding site" evidence="7">
    <location>
        <begin position="209"/>
        <end position="216"/>
    </location>
    <ligand>
        <name>GTP</name>
        <dbReference type="ChEBI" id="CHEBI:37565"/>
    </ligand>
</feature>
<comment type="caution">
    <text evidence="12">The sequence shown here is derived from an EMBL/GenBank/DDBJ whole genome shotgun (WGS) entry which is preliminary data.</text>
</comment>
<feature type="binding site" evidence="7">
    <location>
        <begin position="265"/>
        <end position="268"/>
    </location>
    <ligand>
        <name>GTP</name>
        <dbReference type="ChEBI" id="CHEBI:37565"/>
    </ligand>
</feature>
<dbReference type="InterPro" id="IPR027417">
    <property type="entry name" value="P-loop_NTPase"/>
</dbReference>
<dbReference type="OrthoDB" id="9812272at2"/>
<dbReference type="HAMAP" id="MF_00900">
    <property type="entry name" value="GTPase_HflX"/>
    <property type="match status" value="1"/>
</dbReference>
<dbReference type="CDD" id="cd01878">
    <property type="entry name" value="HflX"/>
    <property type="match status" value="1"/>
</dbReference>